<organism evidence="2 3">
    <name type="scientific">Paraburkholderia humisilvae</name>
    <dbReference type="NCBI Taxonomy" id="627669"/>
    <lineage>
        <taxon>Bacteria</taxon>
        <taxon>Pseudomonadati</taxon>
        <taxon>Pseudomonadota</taxon>
        <taxon>Betaproteobacteria</taxon>
        <taxon>Burkholderiales</taxon>
        <taxon>Burkholderiaceae</taxon>
        <taxon>Paraburkholderia</taxon>
    </lineage>
</organism>
<keyword evidence="3" id="KW-1185">Reference proteome</keyword>
<sequence>MEVARKEAVSRMANVEGKNNRTRNRRYPAAAWRAAGLNCALRVALAKFGRQAANGSAVCRDFARGLCTFDLQQRGQ</sequence>
<evidence type="ECO:0000313" key="3">
    <source>
        <dbReference type="Proteomes" id="UP000494363"/>
    </source>
</evidence>
<accession>A0A6J5DF04</accession>
<proteinExistence type="predicted"/>
<evidence type="ECO:0000256" key="1">
    <source>
        <dbReference type="SAM" id="MobiDB-lite"/>
    </source>
</evidence>
<gene>
    <name evidence="2" type="ORF">LMG29542_01898</name>
</gene>
<dbReference type="AlphaFoldDB" id="A0A6J5DF04"/>
<evidence type="ECO:0000313" key="2">
    <source>
        <dbReference type="EMBL" id="CAB3752829.1"/>
    </source>
</evidence>
<protein>
    <submittedName>
        <fullName evidence="2">Uncharacterized protein</fullName>
    </submittedName>
</protein>
<dbReference type="Proteomes" id="UP000494363">
    <property type="component" value="Unassembled WGS sequence"/>
</dbReference>
<feature type="region of interest" description="Disordered" evidence="1">
    <location>
        <begin position="1"/>
        <end position="21"/>
    </location>
</feature>
<name>A0A6J5DF04_9BURK</name>
<reference evidence="2 3" key="1">
    <citation type="submission" date="2020-04" db="EMBL/GenBank/DDBJ databases">
        <authorList>
            <person name="De Canck E."/>
        </authorList>
    </citation>
    <scope>NUCLEOTIDE SEQUENCE [LARGE SCALE GENOMIC DNA]</scope>
    <source>
        <strain evidence="2 3">LMG 29542</strain>
    </source>
</reference>
<dbReference type="EMBL" id="CADIKH010000007">
    <property type="protein sequence ID" value="CAB3752829.1"/>
    <property type="molecule type" value="Genomic_DNA"/>
</dbReference>